<dbReference type="OrthoDB" id="551302at2759"/>
<sequence length="291" mass="30718">MQVDAAPSPPHRTPSHSSGTRPKGILKRGGASSSSSSSTAQLPASSTQPAPGAPTVGRAGGNNAVPTQQQHQHQHQQNQLAWDEANLSLNDLQRDSTMKITEPKTPFVRYNPETDEVMDLDQIPGISLGSTSFGGNPARTQPTSPSQGPTPRRGSEASEKMVRVERSNSDLAASARAQAGPGSSMQVDGAVADDDSDEEDYDEETIEHRREFAQKRGRHYSNEGAAMKRAQALLEQEDDDDDEEARVAANTQANANGGDAAASGPEGGNREGMSAVPPVPPVPQGLQRDAL</sequence>
<name>A0A5C5FU14_9BASI</name>
<reference evidence="2 3" key="1">
    <citation type="submission" date="2019-03" db="EMBL/GenBank/DDBJ databases">
        <title>Rhodosporidium diobovatum UCD-FST 08-225 genome sequencing, assembly, and annotation.</title>
        <authorList>
            <person name="Fakankun I.U."/>
            <person name="Fristensky B."/>
            <person name="Levin D.B."/>
        </authorList>
    </citation>
    <scope>NUCLEOTIDE SEQUENCE [LARGE SCALE GENOMIC DNA]</scope>
    <source>
        <strain evidence="2 3">UCD-FST 08-225</strain>
    </source>
</reference>
<feature type="region of interest" description="Disordered" evidence="1">
    <location>
        <begin position="1"/>
        <end position="291"/>
    </location>
</feature>
<keyword evidence="3" id="KW-1185">Reference proteome</keyword>
<dbReference type="GO" id="GO:0009966">
    <property type="term" value="P:regulation of signal transduction"/>
    <property type="evidence" value="ECO:0007669"/>
    <property type="project" value="InterPro"/>
</dbReference>
<feature type="compositionally biased region" description="Low complexity" evidence="1">
    <location>
        <begin position="68"/>
        <end position="79"/>
    </location>
</feature>
<feature type="compositionally biased region" description="Basic and acidic residues" evidence="1">
    <location>
        <begin position="153"/>
        <end position="168"/>
    </location>
</feature>
<protein>
    <submittedName>
        <fullName evidence="2">Proteophosphoglycan ppg4</fullName>
    </submittedName>
</protein>
<evidence type="ECO:0000256" key="1">
    <source>
        <dbReference type="SAM" id="MobiDB-lite"/>
    </source>
</evidence>
<feature type="compositionally biased region" description="Acidic residues" evidence="1">
    <location>
        <begin position="191"/>
        <end position="205"/>
    </location>
</feature>
<evidence type="ECO:0000313" key="2">
    <source>
        <dbReference type="EMBL" id="TNY19839.1"/>
    </source>
</evidence>
<feature type="compositionally biased region" description="Low complexity" evidence="1">
    <location>
        <begin position="139"/>
        <end position="152"/>
    </location>
</feature>
<evidence type="ECO:0000313" key="3">
    <source>
        <dbReference type="Proteomes" id="UP000311382"/>
    </source>
</evidence>
<dbReference type="PANTHER" id="PTHR12398">
    <property type="entry name" value="PROTEIN PHOSPHATASE INHIBITOR"/>
    <property type="match status" value="1"/>
</dbReference>
<dbReference type="Proteomes" id="UP000311382">
    <property type="component" value="Unassembled WGS sequence"/>
</dbReference>
<proteinExistence type="predicted"/>
<dbReference type="Gene3D" id="6.10.250.1050">
    <property type="match status" value="2"/>
</dbReference>
<feature type="compositionally biased region" description="Low complexity" evidence="1">
    <location>
        <begin position="248"/>
        <end position="264"/>
    </location>
</feature>
<dbReference type="STRING" id="5288.A0A5C5FU14"/>
<dbReference type="EMBL" id="SOZI01000083">
    <property type="protein sequence ID" value="TNY19839.1"/>
    <property type="molecule type" value="Genomic_DNA"/>
</dbReference>
<gene>
    <name evidence="2" type="ORF">DMC30DRAFT_378379</name>
</gene>
<accession>A0A5C5FU14</accession>
<feature type="compositionally biased region" description="Acidic residues" evidence="1">
    <location>
        <begin position="235"/>
        <end position="244"/>
    </location>
</feature>
<dbReference type="AlphaFoldDB" id="A0A5C5FU14"/>
<dbReference type="InterPro" id="IPR007062">
    <property type="entry name" value="PPI-2"/>
</dbReference>
<comment type="caution">
    <text evidence="2">The sequence shown here is derived from an EMBL/GenBank/DDBJ whole genome shotgun (WGS) entry which is preliminary data.</text>
</comment>
<dbReference type="Pfam" id="PF04979">
    <property type="entry name" value="IPP-2"/>
    <property type="match status" value="1"/>
</dbReference>
<dbReference type="GO" id="GO:0004864">
    <property type="term" value="F:protein phosphatase inhibitor activity"/>
    <property type="evidence" value="ECO:0007669"/>
    <property type="project" value="InterPro"/>
</dbReference>
<organism evidence="2 3">
    <name type="scientific">Rhodotorula diobovata</name>
    <dbReference type="NCBI Taxonomy" id="5288"/>
    <lineage>
        <taxon>Eukaryota</taxon>
        <taxon>Fungi</taxon>
        <taxon>Dikarya</taxon>
        <taxon>Basidiomycota</taxon>
        <taxon>Pucciniomycotina</taxon>
        <taxon>Microbotryomycetes</taxon>
        <taxon>Sporidiobolales</taxon>
        <taxon>Sporidiobolaceae</taxon>
        <taxon>Rhodotorula</taxon>
    </lineage>
</organism>
<feature type="compositionally biased region" description="Polar residues" evidence="1">
    <location>
        <begin position="39"/>
        <end position="49"/>
    </location>
</feature>
<dbReference type="PANTHER" id="PTHR12398:SF20">
    <property type="entry name" value="PROTEIN PHOSPHATASE 1 REGULATORY INHIBITOR SUBUNIT 2"/>
    <property type="match status" value="1"/>
</dbReference>